<reference evidence="1 2" key="1">
    <citation type="submission" date="2013-07" db="EMBL/GenBank/DDBJ databases">
        <title>Complete genome sequence of Bacillus infantis NRRL B-14911 that has potential to induce cardiac disease by antigenic mimicry.</title>
        <authorList>
            <person name="Massilamany C."/>
            <person name="Smith T.P.L."/>
            <person name="Loy J.D."/>
            <person name="Barletta R."/>
            <person name="Reddy J."/>
        </authorList>
    </citation>
    <scope>NUCLEOTIDE SEQUENCE [LARGE SCALE GENOMIC DNA]</scope>
    <source>
        <strain evidence="1 2">NRRL B-14911</strain>
    </source>
</reference>
<dbReference type="Proteomes" id="UP000017805">
    <property type="component" value="Chromosome"/>
</dbReference>
<dbReference type="AlphaFoldDB" id="U5LA30"/>
<name>U5LA30_9BACI</name>
<sequence>MLSFSLKKFWLQAVISVLFGTRALQIQFNKANMD</sequence>
<proteinExistence type="predicted"/>
<evidence type="ECO:0000313" key="1">
    <source>
        <dbReference type="EMBL" id="AGX04238.1"/>
    </source>
</evidence>
<dbReference type="PATRIC" id="fig|1367477.3.peg.2268"/>
<organism evidence="1 2">
    <name type="scientific">Bacillus infantis NRRL B-14911</name>
    <dbReference type="NCBI Taxonomy" id="1367477"/>
    <lineage>
        <taxon>Bacteria</taxon>
        <taxon>Bacillati</taxon>
        <taxon>Bacillota</taxon>
        <taxon>Bacilli</taxon>
        <taxon>Bacillales</taxon>
        <taxon>Bacillaceae</taxon>
        <taxon>Bacillus</taxon>
    </lineage>
</organism>
<keyword evidence="2" id="KW-1185">Reference proteome</keyword>
<dbReference type="EMBL" id="CP006643">
    <property type="protein sequence ID" value="AGX04238.1"/>
    <property type="molecule type" value="Genomic_DNA"/>
</dbReference>
<gene>
    <name evidence="1" type="ORF">N288_11650</name>
</gene>
<dbReference type="KEGG" id="bif:N288_11650"/>
<protein>
    <submittedName>
        <fullName evidence="1">Uncharacterized protein</fullName>
    </submittedName>
</protein>
<accession>U5LA30</accession>
<evidence type="ECO:0000313" key="2">
    <source>
        <dbReference type="Proteomes" id="UP000017805"/>
    </source>
</evidence>
<dbReference type="HOGENOM" id="CLU_3372017_0_0_9"/>
<dbReference type="STRING" id="1367477.N288_11650"/>